<dbReference type="GO" id="GO:0003677">
    <property type="term" value="F:DNA binding"/>
    <property type="evidence" value="ECO:0007669"/>
    <property type="project" value="InterPro"/>
</dbReference>
<dbReference type="Pfam" id="PF06870">
    <property type="entry name" value="RNA_pol_I_A49"/>
    <property type="match status" value="1"/>
</dbReference>
<keyword evidence="3" id="KW-0240">DNA-directed RNA polymerase</keyword>
<gene>
    <name evidence="6" type="ORF">B0T11DRAFT_278836</name>
</gene>
<accession>A0A8K0TFZ5</accession>
<evidence type="ECO:0000256" key="5">
    <source>
        <dbReference type="ARBA" id="ARBA00023242"/>
    </source>
</evidence>
<dbReference type="PANTHER" id="PTHR14440">
    <property type="entry name" value="DNA-DIRECTED RNA POLYMERASE I SUBUNIT RPA49"/>
    <property type="match status" value="1"/>
</dbReference>
<dbReference type="AlphaFoldDB" id="A0A8K0TFZ5"/>
<keyword evidence="4" id="KW-0804">Transcription</keyword>
<keyword evidence="7" id="KW-1185">Reference proteome</keyword>
<comment type="subcellular location">
    <subcellularLocation>
        <location evidence="1">Nucleus</location>
        <location evidence="1">Nucleolus</location>
    </subcellularLocation>
</comment>
<dbReference type="InterPro" id="IPR009668">
    <property type="entry name" value="RNA_pol-assoc_fac_A49-like"/>
</dbReference>
<dbReference type="Proteomes" id="UP000813385">
    <property type="component" value="Unassembled WGS sequence"/>
</dbReference>
<dbReference type="OrthoDB" id="532500at2759"/>
<dbReference type="EMBL" id="JAGPXD010000003">
    <property type="protein sequence ID" value="KAH7361374.1"/>
    <property type="molecule type" value="Genomic_DNA"/>
</dbReference>
<evidence type="ECO:0000256" key="4">
    <source>
        <dbReference type="ARBA" id="ARBA00023163"/>
    </source>
</evidence>
<dbReference type="GO" id="GO:0005730">
    <property type="term" value="C:nucleolus"/>
    <property type="evidence" value="ECO:0007669"/>
    <property type="project" value="UniProtKB-SubCell"/>
</dbReference>
<sequence>MDIQTFTAAEGADPTRLRLERVPDPLNPHVSSGNTDKVLTTRVNFTRPEAWVALIRPAPGVLVPDNLEWVFYERDRQPGETHYAGQKPHLELVLEATNDPIMDYVAREDRDPAQPDKLTWFALSDWENGEDQEGDTEAILVTPMLVRSRVRDRDSNEQAMSAPDPNQTYLTQKILLGQTFGTKKARKAIEDREMNTLRPEAAKEKSNGGPEQLNAADKATLDEISIITSNMATRQELQDAADAARPVPRANLEATEIADVYDPVDIIGAGPLKAVPILDWQEALQSQEDVQASSRFVARRLDRIGRQDKPAEKLRLLRYLHFVILFYTAAKDGPRSSKAVPKKDVLAQKLSPAPHSVVESIRRKFSENGVIDKFHSHLLMTHCCALAAIIDNFETDIEDLREDLGIDERAIKQYYAEIGARVVRRKSQEHGKQIIAKLALPLQFPKQSRGAPARKR</sequence>
<evidence type="ECO:0000256" key="1">
    <source>
        <dbReference type="ARBA" id="ARBA00004604"/>
    </source>
</evidence>
<reference evidence="6" key="1">
    <citation type="journal article" date="2021" name="Nat. Commun.">
        <title>Genetic determinants of endophytism in the Arabidopsis root mycobiome.</title>
        <authorList>
            <person name="Mesny F."/>
            <person name="Miyauchi S."/>
            <person name="Thiergart T."/>
            <person name="Pickel B."/>
            <person name="Atanasova L."/>
            <person name="Karlsson M."/>
            <person name="Huettel B."/>
            <person name="Barry K.W."/>
            <person name="Haridas S."/>
            <person name="Chen C."/>
            <person name="Bauer D."/>
            <person name="Andreopoulos W."/>
            <person name="Pangilinan J."/>
            <person name="LaButti K."/>
            <person name="Riley R."/>
            <person name="Lipzen A."/>
            <person name="Clum A."/>
            <person name="Drula E."/>
            <person name="Henrissat B."/>
            <person name="Kohler A."/>
            <person name="Grigoriev I.V."/>
            <person name="Martin F.M."/>
            <person name="Hacquard S."/>
        </authorList>
    </citation>
    <scope>NUCLEOTIDE SEQUENCE</scope>
    <source>
        <strain evidence="6">MPI-CAGE-AT-0016</strain>
    </source>
</reference>
<organism evidence="6 7">
    <name type="scientific">Plectosphaerella cucumerina</name>
    <dbReference type="NCBI Taxonomy" id="40658"/>
    <lineage>
        <taxon>Eukaryota</taxon>
        <taxon>Fungi</taxon>
        <taxon>Dikarya</taxon>
        <taxon>Ascomycota</taxon>
        <taxon>Pezizomycotina</taxon>
        <taxon>Sordariomycetes</taxon>
        <taxon>Hypocreomycetidae</taxon>
        <taxon>Glomerellales</taxon>
        <taxon>Plectosphaerellaceae</taxon>
        <taxon>Plectosphaerella</taxon>
    </lineage>
</organism>
<evidence type="ECO:0000256" key="2">
    <source>
        <dbReference type="ARBA" id="ARBA00009430"/>
    </source>
</evidence>
<dbReference type="GO" id="GO:0006351">
    <property type="term" value="P:DNA-templated transcription"/>
    <property type="evidence" value="ECO:0007669"/>
    <property type="project" value="InterPro"/>
</dbReference>
<comment type="caution">
    <text evidence="6">The sequence shown here is derived from an EMBL/GenBank/DDBJ whole genome shotgun (WGS) entry which is preliminary data.</text>
</comment>
<protein>
    <submittedName>
        <fullName evidence="6">RNA polymerase I associated factor, A49-like protein</fullName>
    </submittedName>
</protein>
<evidence type="ECO:0000313" key="6">
    <source>
        <dbReference type="EMBL" id="KAH7361374.1"/>
    </source>
</evidence>
<comment type="similarity">
    <text evidence="2">Belongs to the eukaryotic RPA49/POLR1E RNA polymerase subunit family.</text>
</comment>
<proteinExistence type="inferred from homology"/>
<name>A0A8K0TFZ5_9PEZI</name>
<evidence type="ECO:0000256" key="3">
    <source>
        <dbReference type="ARBA" id="ARBA00022478"/>
    </source>
</evidence>
<evidence type="ECO:0000313" key="7">
    <source>
        <dbReference type="Proteomes" id="UP000813385"/>
    </source>
</evidence>
<dbReference type="GO" id="GO:0000428">
    <property type="term" value="C:DNA-directed RNA polymerase complex"/>
    <property type="evidence" value="ECO:0007669"/>
    <property type="project" value="UniProtKB-KW"/>
</dbReference>
<keyword evidence="5" id="KW-0539">Nucleus</keyword>